<gene>
    <name evidence="2" type="primary">Hypp4016</name>
    <name evidence="2" type="ORF">BLAG_LOCUS21688</name>
</gene>
<reference evidence="2" key="1">
    <citation type="submission" date="2022-01" db="EMBL/GenBank/DDBJ databases">
        <authorList>
            <person name="Braso-Vives M."/>
        </authorList>
    </citation>
    <scope>NUCLEOTIDE SEQUENCE</scope>
</reference>
<keyword evidence="1" id="KW-0812">Transmembrane</keyword>
<proteinExistence type="predicted"/>
<evidence type="ECO:0000313" key="3">
    <source>
        <dbReference type="Proteomes" id="UP000838412"/>
    </source>
</evidence>
<keyword evidence="1" id="KW-0472">Membrane</keyword>
<accession>A0A8K0EWD0</accession>
<dbReference type="EMBL" id="OV696692">
    <property type="protein sequence ID" value="CAH1268891.1"/>
    <property type="molecule type" value="Genomic_DNA"/>
</dbReference>
<sequence length="359" mass="41341">MKPRKESSPVHPDLADCHPIPSVAHLFRRHWFLQSPMYFIRWIYAVFYSLYLLLVLRDPTDSDIVEYVENTTLAMLIRLARNGRPEEYDVTVGDCKLRASGGYKLKSWSLTYKKGNGGAEILRFSRNGVEIGDRSQIFSTVFLYHVHSLHTKSHVFSNGVARHIVENDVKTLLESSYTSMPLHNALLHSCQSPLEGTVAKLLGYICPCTRESVVEESRNMSALKGHQTKQCWEVRGKDTVAYKLFRLRQALQVVMKRHAIDQNWLEALFNHTIVHSVDHYLSTQQAHLRFSLHPWDAGCTTYQAFNTNMFRVLISFPTLNPLAPNTLRTIHKPFYQDLYRELKKIDPKIADTVTASVMY</sequence>
<dbReference type="OrthoDB" id="10013584at2759"/>
<organism evidence="2 3">
    <name type="scientific">Branchiostoma lanceolatum</name>
    <name type="common">Common lancelet</name>
    <name type="synonym">Amphioxus lanceolatum</name>
    <dbReference type="NCBI Taxonomy" id="7740"/>
    <lineage>
        <taxon>Eukaryota</taxon>
        <taxon>Metazoa</taxon>
        <taxon>Chordata</taxon>
        <taxon>Cephalochordata</taxon>
        <taxon>Leptocardii</taxon>
        <taxon>Amphioxiformes</taxon>
        <taxon>Branchiostomatidae</taxon>
        <taxon>Branchiostoma</taxon>
    </lineage>
</organism>
<evidence type="ECO:0000256" key="1">
    <source>
        <dbReference type="SAM" id="Phobius"/>
    </source>
</evidence>
<protein>
    <submittedName>
        <fullName evidence="2">Hypp4016 protein</fullName>
    </submittedName>
</protein>
<name>A0A8K0EWD0_BRALA</name>
<feature type="transmembrane region" description="Helical" evidence="1">
    <location>
        <begin position="38"/>
        <end position="56"/>
    </location>
</feature>
<dbReference type="AlphaFoldDB" id="A0A8K0EWD0"/>
<dbReference type="Proteomes" id="UP000838412">
    <property type="component" value="Chromosome 7"/>
</dbReference>
<keyword evidence="3" id="KW-1185">Reference proteome</keyword>
<evidence type="ECO:0000313" key="2">
    <source>
        <dbReference type="EMBL" id="CAH1268891.1"/>
    </source>
</evidence>
<keyword evidence="1" id="KW-1133">Transmembrane helix</keyword>